<accession>A0A1U7M8N8</accession>
<comment type="caution">
    <text evidence="4">The sequence shown here is derived from an EMBL/GenBank/DDBJ whole genome shotgun (WGS) entry which is preliminary data.</text>
</comment>
<keyword evidence="5" id="KW-1185">Reference proteome</keyword>
<evidence type="ECO:0000259" key="3">
    <source>
        <dbReference type="Pfam" id="PF13529"/>
    </source>
</evidence>
<feature type="domain" description="Peptidase C39-like" evidence="3">
    <location>
        <begin position="84"/>
        <end position="165"/>
    </location>
</feature>
<evidence type="ECO:0000256" key="2">
    <source>
        <dbReference type="SAM" id="SignalP"/>
    </source>
</evidence>
<dbReference type="Pfam" id="PF13529">
    <property type="entry name" value="Peptidase_C39_2"/>
    <property type="match status" value="1"/>
</dbReference>
<dbReference type="PROSITE" id="PS51257">
    <property type="entry name" value="PROKAR_LIPOPROTEIN"/>
    <property type="match status" value="1"/>
</dbReference>
<dbReference type="EMBL" id="LTDM01000004">
    <property type="protein sequence ID" value="OLS03610.1"/>
    <property type="molecule type" value="Genomic_DNA"/>
</dbReference>
<reference evidence="4 5" key="1">
    <citation type="submission" date="2016-02" db="EMBL/GenBank/DDBJ databases">
        <title>Genome sequence of Tissierella creatinophila DSM 6911.</title>
        <authorList>
            <person name="Poehlein A."/>
            <person name="Daniel R."/>
        </authorList>
    </citation>
    <scope>NUCLEOTIDE SEQUENCE [LARGE SCALE GENOMIC DNA]</scope>
    <source>
        <strain evidence="4 5">DSM 6911</strain>
    </source>
</reference>
<gene>
    <name evidence="4" type="ORF">TICRE_03040</name>
</gene>
<dbReference type="RefSeq" id="WP_075724415.1">
    <property type="nucleotide sequence ID" value="NZ_LTDM01000004.1"/>
</dbReference>
<proteinExistence type="predicted"/>
<sequence>MKKVMALFVVLSMIGLSACTSNPKADNVKKQKPELISGKDYDANGGADSYSNAGDNEKSKYYLNPDFYNMKSDDEVVIIPKFKTMQQTTEWSCGNAAALMVLNHFGTTDITEMDLAVAMKSSTDLDTPNAKPGSANNFYEYGTDVKRMYNYFNNLEGFKVVETSYKENYKDSDLIKEVDGTSPADIGNLKPVFSSMSLYSSENSDDTDKFVDDAGESYFVKWLRNNLDKGRPIMVEWGDWDGHWQTIIGYDNNGTPSIGDDILIFADSYDTSDHWQDGYYYYPLERWFYMWKDRNIASKPYQIQPYIIIDTVK</sequence>
<feature type="signal peptide" evidence="2">
    <location>
        <begin position="1"/>
        <end position="18"/>
    </location>
</feature>
<feature type="chain" id="PRO_5039669320" description="Peptidase C39-like domain-containing protein" evidence="2">
    <location>
        <begin position="19"/>
        <end position="313"/>
    </location>
</feature>
<organism evidence="4 5">
    <name type="scientific">Tissierella creatinophila DSM 6911</name>
    <dbReference type="NCBI Taxonomy" id="1123403"/>
    <lineage>
        <taxon>Bacteria</taxon>
        <taxon>Bacillati</taxon>
        <taxon>Bacillota</taxon>
        <taxon>Tissierellia</taxon>
        <taxon>Tissierellales</taxon>
        <taxon>Tissierellaceae</taxon>
        <taxon>Tissierella</taxon>
    </lineage>
</organism>
<dbReference type="Proteomes" id="UP000186112">
    <property type="component" value="Unassembled WGS sequence"/>
</dbReference>
<feature type="compositionally biased region" description="Basic and acidic residues" evidence="1">
    <location>
        <begin position="26"/>
        <end position="42"/>
    </location>
</feature>
<evidence type="ECO:0000313" key="4">
    <source>
        <dbReference type="EMBL" id="OLS03610.1"/>
    </source>
</evidence>
<dbReference type="Gene3D" id="3.90.70.10">
    <property type="entry name" value="Cysteine proteinases"/>
    <property type="match status" value="1"/>
</dbReference>
<keyword evidence="2" id="KW-0732">Signal</keyword>
<evidence type="ECO:0000256" key="1">
    <source>
        <dbReference type="SAM" id="MobiDB-lite"/>
    </source>
</evidence>
<feature type="region of interest" description="Disordered" evidence="1">
    <location>
        <begin position="23"/>
        <end position="52"/>
    </location>
</feature>
<dbReference type="AlphaFoldDB" id="A0A1U7M8N8"/>
<dbReference type="OrthoDB" id="27442at2"/>
<dbReference type="InterPro" id="IPR039564">
    <property type="entry name" value="Peptidase_C39-like"/>
</dbReference>
<evidence type="ECO:0000313" key="5">
    <source>
        <dbReference type="Proteomes" id="UP000186112"/>
    </source>
</evidence>
<protein>
    <recommendedName>
        <fullName evidence="3">Peptidase C39-like domain-containing protein</fullName>
    </recommendedName>
</protein>
<name>A0A1U7M8N8_TISCR</name>